<feature type="transmembrane region" description="Helical" evidence="1">
    <location>
        <begin position="160"/>
        <end position="180"/>
    </location>
</feature>
<reference evidence="2" key="1">
    <citation type="submission" date="2018-06" db="EMBL/GenBank/DDBJ databases">
        <authorList>
            <person name="Zhirakovskaya E."/>
        </authorList>
    </citation>
    <scope>NUCLEOTIDE SEQUENCE</scope>
</reference>
<name>A0A3B0Y4J5_9ZZZZ</name>
<gene>
    <name evidence="2" type="ORF">MNBD_GAMMA11-1138</name>
</gene>
<sequence>MKTISIKKLTAISLLGLSVLISNQTCAALVQFSVDGEILTASSANPFGLSTGDIISASGVFDDSPIGAGISGIDFSLSVNNMVIKVGNIDYTDQLEDSSGGDLFFNNGVFDGINYSAISGSFDSWGFLGELGPGGVVLPDFTGTGIEGNWIANSYTMAPIPLPAAVWLFASGMLLLGGIARKKCR</sequence>
<protein>
    <recommendedName>
        <fullName evidence="3">PEP-CTERM protein-sorting domain-containing protein</fullName>
    </recommendedName>
</protein>
<evidence type="ECO:0000256" key="1">
    <source>
        <dbReference type="SAM" id="Phobius"/>
    </source>
</evidence>
<accession>A0A3B0Y4J5</accession>
<keyword evidence="1" id="KW-1133">Transmembrane helix</keyword>
<organism evidence="2">
    <name type="scientific">hydrothermal vent metagenome</name>
    <dbReference type="NCBI Taxonomy" id="652676"/>
    <lineage>
        <taxon>unclassified sequences</taxon>
        <taxon>metagenomes</taxon>
        <taxon>ecological metagenomes</taxon>
    </lineage>
</organism>
<dbReference type="AlphaFoldDB" id="A0A3B0Y4J5"/>
<evidence type="ECO:0000313" key="2">
    <source>
        <dbReference type="EMBL" id="VAW63484.1"/>
    </source>
</evidence>
<dbReference type="EMBL" id="UOFG01000202">
    <property type="protein sequence ID" value="VAW63484.1"/>
    <property type="molecule type" value="Genomic_DNA"/>
</dbReference>
<keyword evidence="1" id="KW-0472">Membrane</keyword>
<evidence type="ECO:0008006" key="3">
    <source>
        <dbReference type="Google" id="ProtNLM"/>
    </source>
</evidence>
<proteinExistence type="predicted"/>
<keyword evidence="1" id="KW-0812">Transmembrane</keyword>